<keyword evidence="3 5" id="KW-0347">Helicase</keyword>
<keyword evidence="1 5" id="KW-0547">Nucleotide-binding</keyword>
<evidence type="ECO:0000256" key="2">
    <source>
        <dbReference type="ARBA" id="ARBA00022801"/>
    </source>
</evidence>
<dbReference type="SUPFAM" id="SSF52540">
    <property type="entry name" value="P-loop containing nucleoside triphosphate hydrolases"/>
    <property type="match status" value="1"/>
</dbReference>
<evidence type="ECO:0000256" key="5">
    <source>
        <dbReference type="PROSITE-ProRule" id="PRU00560"/>
    </source>
</evidence>
<dbReference type="GO" id="GO:0043138">
    <property type="term" value="F:3'-5' DNA helicase activity"/>
    <property type="evidence" value="ECO:0007669"/>
    <property type="project" value="TreeGrafter"/>
</dbReference>
<dbReference type="PANTHER" id="PTHR11070:SF45">
    <property type="entry name" value="DNA 3'-5' HELICASE"/>
    <property type="match status" value="1"/>
</dbReference>
<evidence type="ECO:0000256" key="4">
    <source>
        <dbReference type="ARBA" id="ARBA00022840"/>
    </source>
</evidence>
<dbReference type="InterPro" id="IPR027785">
    <property type="entry name" value="UvrD-like_helicase_C"/>
</dbReference>
<evidence type="ECO:0000313" key="7">
    <source>
        <dbReference type="EMBL" id="GCD98745.1"/>
    </source>
</evidence>
<dbReference type="GO" id="GO:0005829">
    <property type="term" value="C:cytosol"/>
    <property type="evidence" value="ECO:0007669"/>
    <property type="project" value="TreeGrafter"/>
</dbReference>
<dbReference type="RefSeq" id="WP_126640624.1">
    <property type="nucleotide sequence ID" value="NZ_BIFH01000029.1"/>
</dbReference>
<keyword evidence="4 5" id="KW-0067">ATP-binding</keyword>
<gene>
    <name evidence="7" type="ORF">EHYA_06456</name>
</gene>
<organism evidence="7 8">
    <name type="scientific">Embleya hyalina</name>
    <dbReference type="NCBI Taxonomy" id="516124"/>
    <lineage>
        <taxon>Bacteria</taxon>
        <taxon>Bacillati</taxon>
        <taxon>Actinomycetota</taxon>
        <taxon>Actinomycetes</taxon>
        <taxon>Kitasatosporales</taxon>
        <taxon>Streptomycetaceae</taxon>
        <taxon>Embleya</taxon>
    </lineage>
</organism>
<accession>A0A401YW21</accession>
<proteinExistence type="predicted"/>
<dbReference type="Proteomes" id="UP000286931">
    <property type="component" value="Unassembled WGS sequence"/>
</dbReference>
<comment type="caution">
    <text evidence="7">The sequence shown here is derived from an EMBL/GenBank/DDBJ whole genome shotgun (WGS) entry which is preliminary data.</text>
</comment>
<protein>
    <submittedName>
        <fullName evidence="7">DNA helicase</fullName>
    </submittedName>
</protein>
<dbReference type="AlphaFoldDB" id="A0A401YW21"/>
<feature type="binding site" evidence="5">
    <location>
        <begin position="206"/>
        <end position="213"/>
    </location>
    <ligand>
        <name>ATP</name>
        <dbReference type="ChEBI" id="CHEBI:30616"/>
    </ligand>
</feature>
<dbReference type="OrthoDB" id="9787585at2"/>
<dbReference type="InterPro" id="IPR000212">
    <property type="entry name" value="DNA_helicase_UvrD/REP"/>
</dbReference>
<dbReference type="GO" id="GO:0005524">
    <property type="term" value="F:ATP binding"/>
    <property type="evidence" value="ECO:0007669"/>
    <property type="project" value="UniProtKB-UniRule"/>
</dbReference>
<name>A0A401YW21_9ACTN</name>
<dbReference type="Pfam" id="PF13538">
    <property type="entry name" value="UvrD_C_2"/>
    <property type="match status" value="1"/>
</dbReference>
<dbReference type="InterPro" id="IPR027417">
    <property type="entry name" value="P-loop_NTPase"/>
</dbReference>
<reference evidence="7 8" key="1">
    <citation type="submission" date="2018-12" db="EMBL/GenBank/DDBJ databases">
        <title>Draft genome sequence of Embleya hyalina NBRC 13850T.</title>
        <authorList>
            <person name="Komaki H."/>
            <person name="Hosoyama A."/>
            <person name="Kimura A."/>
            <person name="Ichikawa N."/>
            <person name="Tamura T."/>
        </authorList>
    </citation>
    <scope>NUCLEOTIDE SEQUENCE [LARGE SCALE GENOMIC DNA]</scope>
    <source>
        <strain evidence="7 8">NBRC 13850</strain>
    </source>
</reference>
<dbReference type="Gene3D" id="3.40.50.300">
    <property type="entry name" value="P-loop containing nucleotide triphosphate hydrolases"/>
    <property type="match status" value="3"/>
</dbReference>
<dbReference type="GO" id="GO:0000725">
    <property type="term" value="P:recombinational repair"/>
    <property type="evidence" value="ECO:0007669"/>
    <property type="project" value="TreeGrafter"/>
</dbReference>
<evidence type="ECO:0000313" key="8">
    <source>
        <dbReference type="Proteomes" id="UP000286931"/>
    </source>
</evidence>
<keyword evidence="2 5" id="KW-0378">Hydrolase</keyword>
<evidence type="ECO:0000256" key="3">
    <source>
        <dbReference type="ARBA" id="ARBA00022806"/>
    </source>
</evidence>
<evidence type="ECO:0000259" key="6">
    <source>
        <dbReference type="PROSITE" id="PS51198"/>
    </source>
</evidence>
<dbReference type="EMBL" id="BIFH01000029">
    <property type="protein sequence ID" value="GCD98745.1"/>
    <property type="molecule type" value="Genomic_DNA"/>
</dbReference>
<dbReference type="PANTHER" id="PTHR11070">
    <property type="entry name" value="UVRD / RECB / PCRA DNA HELICASE FAMILY MEMBER"/>
    <property type="match status" value="1"/>
</dbReference>
<evidence type="ECO:0000256" key="1">
    <source>
        <dbReference type="ARBA" id="ARBA00022741"/>
    </source>
</evidence>
<dbReference type="GO" id="GO:0016787">
    <property type="term" value="F:hydrolase activity"/>
    <property type="evidence" value="ECO:0007669"/>
    <property type="project" value="UniProtKB-UniRule"/>
</dbReference>
<dbReference type="Pfam" id="PF00580">
    <property type="entry name" value="UvrD-helicase"/>
    <property type="match status" value="1"/>
</dbReference>
<feature type="domain" description="UvrD-like helicase ATP-binding" evidence="6">
    <location>
        <begin position="185"/>
        <end position="594"/>
    </location>
</feature>
<sequence>MPAPAGDPQAKEHELAAEQGHVDRSYARLEHMRDEAQALLRQGYRQAQVGTRAALVERDVMVYRAELWARSLDAADDGLVFGRLDQLDGETRHIGRIGIRDEDSEVLVVDWRAPAAEAFYRATPDDPRGVIRRRVLHCRGRSVVDIEDDLLDPDAAGDMVIIGDGAFLAALSRTRDGSMHDIVATIQREQDEAIRAPIDGSVLVRGGPGTGKTAVALHRVAYLLFQYRRRFGSRGVLVVGPNPRFTAYIERVLPSLGEGGAVLRSLGDLVDGVEAAYHDDAAAARLKGAAVMSGLLRRAVADVPAGAPTEFVVSHRGTRIVLDHKALRRIRREVLAKNRGGPNTARLQVARQLLTELWGRLLSRGAGRGEKDAFHEDVAARDEFAAFLRAWWPLQRPVDVLAGLADPERLRRFERNLTPEQVAVLAGSWARTARTGEVSFHDVALMDELTGLLGPLPRKRTPVHGSPDEDNPYVVDGRDIFSGETVGRDVPDEITEVTTYADRMSGGRGARRARDEDEDEPVEYAHIVVDEAQDLTPMQWRMLGRRGRHATWTIVEDPAQSAWEDPSASAAAMAEALRERRRYEFELTTNYRNPVEVADVAARVLVRAVPGARPSRAVRSGGEPPTVHATAGERTGPVVRKLVRELLDAGEGTIGVVTPVGATEDLAADLAGLDARVQLMDALDAKGLEFDVAVIVDPRGIVEQSPNGMRTLYVALTRATRLLAVVTGDPDWTAELLGIEPS</sequence>
<dbReference type="GO" id="GO:0003677">
    <property type="term" value="F:DNA binding"/>
    <property type="evidence" value="ECO:0007669"/>
    <property type="project" value="InterPro"/>
</dbReference>
<dbReference type="InterPro" id="IPR014016">
    <property type="entry name" value="UvrD-like_ATP-bd"/>
</dbReference>
<keyword evidence="8" id="KW-1185">Reference proteome</keyword>
<dbReference type="PROSITE" id="PS51198">
    <property type="entry name" value="UVRD_HELICASE_ATP_BIND"/>
    <property type="match status" value="1"/>
</dbReference>